<organism evidence="1 2">
    <name type="scientific">Streptosporangium album</name>
    <dbReference type="NCBI Taxonomy" id="47479"/>
    <lineage>
        <taxon>Bacteria</taxon>
        <taxon>Bacillati</taxon>
        <taxon>Actinomycetota</taxon>
        <taxon>Actinomycetes</taxon>
        <taxon>Streptosporangiales</taxon>
        <taxon>Streptosporangiaceae</taxon>
        <taxon>Streptosporangium</taxon>
    </lineage>
</organism>
<dbReference type="SUPFAM" id="SSF54909">
    <property type="entry name" value="Dimeric alpha+beta barrel"/>
    <property type="match status" value="1"/>
</dbReference>
<gene>
    <name evidence="1" type="ORF">FHR32_005519</name>
</gene>
<keyword evidence="2" id="KW-1185">Reference proteome</keyword>
<dbReference type="EMBL" id="JACHJU010000002">
    <property type="protein sequence ID" value="MBB4941142.1"/>
    <property type="molecule type" value="Genomic_DNA"/>
</dbReference>
<dbReference type="AlphaFoldDB" id="A0A7W7WB59"/>
<protein>
    <recommendedName>
        <fullName evidence="3">NIPSNAP family protein</fullName>
    </recommendedName>
</protein>
<evidence type="ECO:0000313" key="1">
    <source>
        <dbReference type="EMBL" id="MBB4941142.1"/>
    </source>
</evidence>
<dbReference type="Proteomes" id="UP000534286">
    <property type="component" value="Unassembled WGS sequence"/>
</dbReference>
<comment type="caution">
    <text evidence="1">The sequence shown here is derived from an EMBL/GenBank/DDBJ whole genome shotgun (WGS) entry which is preliminary data.</text>
</comment>
<dbReference type="RefSeq" id="WP_184757287.1">
    <property type="nucleotide sequence ID" value="NZ_BAABEK010000051.1"/>
</dbReference>
<evidence type="ECO:0008006" key="3">
    <source>
        <dbReference type="Google" id="ProtNLM"/>
    </source>
</evidence>
<dbReference type="Gene3D" id="3.30.70.100">
    <property type="match status" value="1"/>
</dbReference>
<evidence type="ECO:0000313" key="2">
    <source>
        <dbReference type="Proteomes" id="UP000534286"/>
    </source>
</evidence>
<sequence length="248" mass="27447">MDHPPVAGTGSPAVDCCSVVELRQYTLQPGGREVLIDLFDRHFREGLEAVGMHVLGEFRDLDDPDRFVWMRGFSGMESRAAALRAFYEESLVWKAHRDEANATMVDSDDVLLLRPVNARSGFRATAHGPARSLVVVTIYYLDGPVDEDFTTFFASRMTPLMASTGAEPLGCLVTEPAENAYPKLPVRTGENAFVWFSSFAGPEAHREHTDLLAGSGEWTGQVAPELIKRLNAEPQRLRLVPTATSRLR</sequence>
<name>A0A7W7WB59_9ACTN</name>
<dbReference type="InterPro" id="IPR011008">
    <property type="entry name" value="Dimeric_a/b-barrel"/>
</dbReference>
<accession>A0A7W7WB59</accession>
<reference evidence="1 2" key="1">
    <citation type="submission" date="2020-08" db="EMBL/GenBank/DDBJ databases">
        <title>Sequencing the genomes of 1000 actinobacteria strains.</title>
        <authorList>
            <person name="Klenk H.-P."/>
        </authorList>
    </citation>
    <scope>NUCLEOTIDE SEQUENCE [LARGE SCALE GENOMIC DNA]</scope>
    <source>
        <strain evidence="1 2">DSM 43023</strain>
    </source>
</reference>
<proteinExistence type="predicted"/>